<dbReference type="EMBL" id="BLLF01000009">
    <property type="protein sequence ID" value="GFH05807.1"/>
    <property type="molecule type" value="Genomic_DNA"/>
</dbReference>
<comment type="caution">
    <text evidence="1">The sequence shown here is derived from an EMBL/GenBank/DDBJ whole genome shotgun (WGS) entry which is preliminary data.</text>
</comment>
<accession>A0A699Y6M8</accession>
<sequence>MPSTAGINGNGKGDAGVTCAEPGLQRRVCRHCSQPQWRGQGPCVDDTQDQAGYKPDAVSLRGELWCGELWCGEL</sequence>
<proteinExistence type="predicted"/>
<keyword evidence="2" id="KW-1185">Reference proteome</keyword>
<name>A0A699Y6M8_HAELA</name>
<reference evidence="1 2" key="1">
    <citation type="submission" date="2020-02" db="EMBL/GenBank/DDBJ databases">
        <title>Draft genome sequence of Haematococcus lacustris strain NIES-144.</title>
        <authorList>
            <person name="Morimoto D."/>
            <person name="Nakagawa S."/>
            <person name="Yoshida T."/>
            <person name="Sawayama S."/>
        </authorList>
    </citation>
    <scope>NUCLEOTIDE SEQUENCE [LARGE SCALE GENOMIC DNA]</scope>
    <source>
        <strain evidence="1 2">NIES-144</strain>
    </source>
</reference>
<evidence type="ECO:0000313" key="2">
    <source>
        <dbReference type="Proteomes" id="UP000485058"/>
    </source>
</evidence>
<gene>
    <name evidence="1" type="ORF">HaLaN_00331</name>
</gene>
<protein>
    <submittedName>
        <fullName evidence="1">Uncharacterized protein</fullName>
    </submittedName>
</protein>
<organism evidence="1 2">
    <name type="scientific">Haematococcus lacustris</name>
    <name type="common">Green alga</name>
    <name type="synonym">Haematococcus pluvialis</name>
    <dbReference type="NCBI Taxonomy" id="44745"/>
    <lineage>
        <taxon>Eukaryota</taxon>
        <taxon>Viridiplantae</taxon>
        <taxon>Chlorophyta</taxon>
        <taxon>core chlorophytes</taxon>
        <taxon>Chlorophyceae</taxon>
        <taxon>CS clade</taxon>
        <taxon>Chlamydomonadales</taxon>
        <taxon>Haematococcaceae</taxon>
        <taxon>Haematococcus</taxon>
    </lineage>
</organism>
<dbReference type="AlphaFoldDB" id="A0A699Y6M8"/>
<evidence type="ECO:0000313" key="1">
    <source>
        <dbReference type="EMBL" id="GFH05807.1"/>
    </source>
</evidence>
<dbReference type="Proteomes" id="UP000485058">
    <property type="component" value="Unassembled WGS sequence"/>
</dbReference>